<comment type="caution">
    <text evidence="3">The sequence shown here is derived from an EMBL/GenBank/DDBJ whole genome shotgun (WGS) entry which is preliminary data.</text>
</comment>
<dbReference type="InterPro" id="IPR052910">
    <property type="entry name" value="ABC-Purine-Binding"/>
</dbReference>
<dbReference type="PANTHER" id="PTHR43208">
    <property type="entry name" value="ABC TRANSPORTER SUBSTRATE-BINDING PROTEIN"/>
    <property type="match status" value="1"/>
</dbReference>
<dbReference type="Pfam" id="PF02608">
    <property type="entry name" value="Bmp"/>
    <property type="match status" value="1"/>
</dbReference>
<dbReference type="EMBL" id="JASBAO010000001">
    <property type="protein sequence ID" value="MDI2089973.1"/>
    <property type="molecule type" value="Genomic_DNA"/>
</dbReference>
<proteinExistence type="predicted"/>
<name>A0ABT6PZ10_9PROT</name>
<organism evidence="3 4">
    <name type="scientific">Commensalibacter oyaizuii</name>
    <dbReference type="NCBI Taxonomy" id="3043873"/>
    <lineage>
        <taxon>Bacteria</taxon>
        <taxon>Pseudomonadati</taxon>
        <taxon>Pseudomonadota</taxon>
        <taxon>Alphaproteobacteria</taxon>
        <taxon>Acetobacterales</taxon>
        <taxon>Acetobacteraceae</taxon>
    </lineage>
</organism>
<feature type="domain" description="ABC transporter substrate-binding protein PnrA-like" evidence="2">
    <location>
        <begin position="38"/>
        <end position="282"/>
    </location>
</feature>
<sequence length="359" mass="39941">MLKRRSFLLGIGTTLTFHSAQGRQKPSSLIKPLALNGSIAFCYSGPKADGGWGTNHEQGIATAIKSFPKLNVVSIENVPYSVHASRLFRYLVAEGVQMIVTDSNYDNFLRTVSDHAPQVSFLECNGHATTSNLGWFYLDHWYAFYIYGYVAALTSKTNKLGFISSFPIPSVYAAVNAIVLGAQRINPNIQMQVIHVGSWFNPKVTIQAANALCDNQCDVLFGLVNDASYLRVAEKRNVKAILYHNTTPQTSNAYMSSITCDFSNFYLQQLQNRVNGTWGTGSTFLKFGRDYDLSKWGGSVPAEVRRQASELRKTILQGRNPFKGPIYDHLGKLKIDPGVEMQDADLYRWNWAVQGVVGL</sequence>
<protein>
    <submittedName>
        <fullName evidence="3">BMP family ABC transporter substrate-binding protein</fullName>
    </submittedName>
</protein>
<dbReference type="RefSeq" id="WP_281447136.1">
    <property type="nucleotide sequence ID" value="NZ_JASBAO010000001.1"/>
</dbReference>
<evidence type="ECO:0000313" key="3">
    <source>
        <dbReference type="EMBL" id="MDI2089973.1"/>
    </source>
</evidence>
<evidence type="ECO:0000313" key="4">
    <source>
        <dbReference type="Proteomes" id="UP001431634"/>
    </source>
</evidence>
<dbReference type="PANTHER" id="PTHR43208:SF1">
    <property type="entry name" value="ABC TRANSPORTER SUBSTRATE-BINDING PROTEIN"/>
    <property type="match status" value="1"/>
</dbReference>
<dbReference type="Proteomes" id="UP001431634">
    <property type="component" value="Unassembled WGS sequence"/>
</dbReference>
<keyword evidence="4" id="KW-1185">Reference proteome</keyword>
<gene>
    <name evidence="3" type="ORF">QJV27_01035</name>
</gene>
<keyword evidence="1" id="KW-0732">Signal</keyword>
<reference evidence="3" key="1">
    <citation type="submission" date="2023-05" db="EMBL/GenBank/DDBJ databases">
        <title>Whole genome sequence of Commensalibacter sp.</title>
        <authorList>
            <person name="Charoenyingcharoen P."/>
            <person name="Yukphan P."/>
        </authorList>
    </citation>
    <scope>NUCLEOTIDE SEQUENCE</scope>
    <source>
        <strain evidence="3">TBRC 16381</strain>
    </source>
</reference>
<accession>A0ABT6PZ10</accession>
<evidence type="ECO:0000256" key="1">
    <source>
        <dbReference type="ARBA" id="ARBA00022729"/>
    </source>
</evidence>
<evidence type="ECO:0000259" key="2">
    <source>
        <dbReference type="Pfam" id="PF02608"/>
    </source>
</evidence>
<dbReference type="InterPro" id="IPR003760">
    <property type="entry name" value="PnrA-like"/>
</dbReference>
<dbReference type="Gene3D" id="3.40.50.2300">
    <property type="match status" value="2"/>
</dbReference>